<dbReference type="Pfam" id="PF26421">
    <property type="entry name" value="Avidin_like"/>
    <property type="match status" value="1"/>
</dbReference>
<keyword evidence="2" id="KW-1185">Reference proteome</keyword>
<gene>
    <name evidence="1" type="ORF">U6A24_07160</name>
</gene>
<proteinExistence type="predicted"/>
<dbReference type="EMBL" id="JAYKLX010000003">
    <property type="protein sequence ID" value="MEB3345230.1"/>
    <property type="molecule type" value="Genomic_DNA"/>
</dbReference>
<protein>
    <submittedName>
        <fullName evidence="1">Uncharacterized protein</fullName>
    </submittedName>
</protein>
<dbReference type="Proteomes" id="UP001327027">
    <property type="component" value="Unassembled WGS sequence"/>
</dbReference>
<comment type="caution">
    <text evidence="1">The sequence shown here is derived from an EMBL/GenBank/DDBJ whole genome shotgun (WGS) entry which is preliminary data.</text>
</comment>
<organism evidence="1 2">
    <name type="scientific">Aquimarina gracilis</name>
    <dbReference type="NCBI Taxonomy" id="874422"/>
    <lineage>
        <taxon>Bacteria</taxon>
        <taxon>Pseudomonadati</taxon>
        <taxon>Bacteroidota</taxon>
        <taxon>Flavobacteriia</taxon>
        <taxon>Flavobacteriales</taxon>
        <taxon>Flavobacteriaceae</taxon>
        <taxon>Aquimarina</taxon>
    </lineage>
</organism>
<reference evidence="1 2" key="1">
    <citation type="journal article" date="2013" name="Int. J. Syst. Evol. Microbiol.">
        <title>Aquimarina gracilis sp. nov., isolated from the gut microflora of a mussel, Mytilus coruscus, and emended description of Aquimarina spongiae.</title>
        <authorList>
            <person name="Park S.C."/>
            <person name="Choe H.N."/>
            <person name="Baik K.S."/>
            <person name="Seong C.N."/>
        </authorList>
    </citation>
    <scope>NUCLEOTIDE SEQUENCE [LARGE SCALE GENOMIC DNA]</scope>
    <source>
        <strain evidence="1 2">PSC32</strain>
    </source>
</reference>
<sequence>MNVNNKKFRAIANKEGLSSQETVFHYFQNKNVITGTYKGGQVLEGFVVGRQTENNKIELLFQCVTTDHELLSGESTGTIIINKDSKLELMFDWSWLNGDRSGGKSHYIEIE</sequence>
<evidence type="ECO:0000313" key="1">
    <source>
        <dbReference type="EMBL" id="MEB3345230.1"/>
    </source>
</evidence>
<accession>A0ABU5ZT12</accession>
<evidence type="ECO:0000313" key="2">
    <source>
        <dbReference type="Proteomes" id="UP001327027"/>
    </source>
</evidence>
<dbReference type="RefSeq" id="WP_324179261.1">
    <property type="nucleotide sequence ID" value="NZ_BAABAW010000008.1"/>
</dbReference>
<name>A0ABU5ZT12_9FLAO</name>
<dbReference type="InterPro" id="IPR058595">
    <property type="entry name" value="Avidin-like"/>
</dbReference>